<dbReference type="PANTHER" id="PTHR11895">
    <property type="entry name" value="TRANSAMIDASE"/>
    <property type="match status" value="1"/>
</dbReference>
<evidence type="ECO:0000313" key="3">
    <source>
        <dbReference type="EMBL" id="GGB57949.1"/>
    </source>
</evidence>
<reference evidence="3" key="1">
    <citation type="journal article" date="2014" name="Int. J. Syst. Evol. Microbiol.">
        <title>Complete genome sequence of Corynebacterium casei LMG S-19264T (=DSM 44701T), isolated from a smear-ripened cheese.</title>
        <authorList>
            <consortium name="US DOE Joint Genome Institute (JGI-PGF)"/>
            <person name="Walter F."/>
            <person name="Albersmeier A."/>
            <person name="Kalinowski J."/>
            <person name="Ruckert C."/>
        </authorList>
    </citation>
    <scope>NUCLEOTIDE SEQUENCE</scope>
    <source>
        <strain evidence="3">CGMCC 1.15454</strain>
    </source>
</reference>
<dbReference type="InterPro" id="IPR023631">
    <property type="entry name" value="Amidase_dom"/>
</dbReference>
<dbReference type="InterPro" id="IPR000120">
    <property type="entry name" value="Amidase"/>
</dbReference>
<dbReference type="Pfam" id="PF01425">
    <property type="entry name" value="Amidase"/>
    <property type="match status" value="1"/>
</dbReference>
<reference evidence="3" key="2">
    <citation type="submission" date="2020-09" db="EMBL/GenBank/DDBJ databases">
        <authorList>
            <person name="Sun Q."/>
            <person name="Zhou Y."/>
        </authorList>
    </citation>
    <scope>NUCLEOTIDE SEQUENCE</scope>
    <source>
        <strain evidence="3">CGMCC 1.15454</strain>
    </source>
</reference>
<name>A0A9W5X735_9BACI</name>
<dbReference type="RefSeq" id="WP_188725741.1">
    <property type="nucleotide sequence ID" value="NZ_BMJD01000048.1"/>
</dbReference>
<dbReference type="InterPro" id="IPR036928">
    <property type="entry name" value="AS_sf"/>
</dbReference>
<dbReference type="AlphaFoldDB" id="A0A9W5X735"/>
<evidence type="ECO:0000313" key="4">
    <source>
        <dbReference type="Proteomes" id="UP000621492"/>
    </source>
</evidence>
<gene>
    <name evidence="3" type="primary">amiC</name>
    <name evidence="3" type="ORF">GCM10011409_39300</name>
</gene>
<protein>
    <submittedName>
        <fullName evidence="3">Amidase</fullName>
    </submittedName>
</protein>
<comment type="caution">
    <text evidence="3">The sequence shown here is derived from an EMBL/GenBank/DDBJ whole genome shotgun (WGS) entry which is preliminary data.</text>
</comment>
<dbReference type="Proteomes" id="UP000621492">
    <property type="component" value="Unassembled WGS sequence"/>
</dbReference>
<sequence>MKLVMNWDEWSNLDAMGLAELIRNGEITPGEAAQQAASGVEALNPEISAVIEVFDDVVHDPVKDGMDPEGVFAGVPFMMKDLGPTLKGRLQEMGSLLMEGNRNAADSYLTKQIRKAGLNIMGRTTTPEFGLCSSAENADVYITRNPWNLDYTTCGSSAGTAASVAAGIIPISHATDGGGSIRIPAGVNGNIGLKPSRGVFSQAPDSSDLMNVVSAQGCHTRTIRDTAAFVDRCRGGSPGEFMPYWMPSEPYTELIRRDPKKLRIAVSHEWGDYRATPHIVAELERAAHFLEGLGHHVEWLVPDVNLHAAYEAQTTAYIMKFAQTISNILEQKGLERPPAHLIEPMCIRVWEEGRFATYSERARMQAVFNETSRKLGIFFEDWDIILTPTMALPTPLLGTEEYLTISDNHSVYNWFENLWGIFAYTSIANLCGLPGISLPMAEMENGMPFGIHALSRQGDDGLLLQLGAQIERALGGNWNHGRKPAVHVSEI</sequence>
<dbReference type="EMBL" id="BMJD01000048">
    <property type="protein sequence ID" value="GGB57949.1"/>
    <property type="molecule type" value="Genomic_DNA"/>
</dbReference>
<accession>A0A9W5X735</accession>
<dbReference type="Gene3D" id="3.90.1300.10">
    <property type="entry name" value="Amidase signature (AS) domain"/>
    <property type="match status" value="1"/>
</dbReference>
<evidence type="ECO:0000256" key="1">
    <source>
        <dbReference type="ARBA" id="ARBA00009199"/>
    </source>
</evidence>
<comment type="similarity">
    <text evidence="1">Belongs to the amidase family.</text>
</comment>
<keyword evidence="4" id="KW-1185">Reference proteome</keyword>
<feature type="domain" description="Amidase" evidence="2">
    <location>
        <begin position="41"/>
        <end position="464"/>
    </location>
</feature>
<proteinExistence type="inferred from homology"/>
<dbReference type="PANTHER" id="PTHR11895:SF7">
    <property type="entry name" value="GLUTAMYL-TRNA(GLN) AMIDOTRANSFERASE SUBUNIT A, MITOCHONDRIAL"/>
    <property type="match status" value="1"/>
</dbReference>
<evidence type="ECO:0000259" key="2">
    <source>
        <dbReference type="Pfam" id="PF01425"/>
    </source>
</evidence>
<organism evidence="3 4">
    <name type="scientific">Lentibacillus populi</name>
    <dbReference type="NCBI Taxonomy" id="1827502"/>
    <lineage>
        <taxon>Bacteria</taxon>
        <taxon>Bacillati</taxon>
        <taxon>Bacillota</taxon>
        <taxon>Bacilli</taxon>
        <taxon>Bacillales</taxon>
        <taxon>Bacillaceae</taxon>
        <taxon>Lentibacillus</taxon>
    </lineage>
</organism>
<dbReference type="GO" id="GO:0003824">
    <property type="term" value="F:catalytic activity"/>
    <property type="evidence" value="ECO:0007669"/>
    <property type="project" value="InterPro"/>
</dbReference>
<dbReference type="SUPFAM" id="SSF75304">
    <property type="entry name" value="Amidase signature (AS) enzymes"/>
    <property type="match status" value="1"/>
</dbReference>